<evidence type="ECO:0000313" key="1">
    <source>
        <dbReference type="EMBL" id="KAA0893255.1"/>
    </source>
</evidence>
<proteinExistence type="predicted"/>
<keyword evidence="2" id="KW-1185">Reference proteome</keyword>
<evidence type="ECO:0000313" key="2">
    <source>
        <dbReference type="Proteomes" id="UP000324298"/>
    </source>
</evidence>
<dbReference type="Proteomes" id="UP000324298">
    <property type="component" value="Unassembled WGS sequence"/>
</dbReference>
<dbReference type="OrthoDB" id="9894345at2"/>
<protein>
    <submittedName>
        <fullName evidence="1">Uncharacterized protein</fullName>
    </submittedName>
</protein>
<reference evidence="1 2" key="1">
    <citation type="submission" date="2019-04" db="EMBL/GenBank/DDBJ databases">
        <title>Geobacter ruber sp. nov., ferric-reducing bacteria isolated from paddy soil.</title>
        <authorList>
            <person name="Xu Z."/>
            <person name="Masuda Y."/>
            <person name="Itoh H."/>
            <person name="Senoo K."/>
        </authorList>
    </citation>
    <scope>NUCLEOTIDE SEQUENCE [LARGE SCALE GENOMIC DNA]</scope>
    <source>
        <strain evidence="1 2">Red88</strain>
    </source>
</reference>
<comment type="caution">
    <text evidence="1">The sequence shown here is derived from an EMBL/GenBank/DDBJ whole genome shotgun (WGS) entry which is preliminary data.</text>
</comment>
<gene>
    <name evidence="1" type="ORF">ET418_05410</name>
</gene>
<accession>A0A5A9XL23</accession>
<dbReference type="RefSeq" id="WP_149306572.1">
    <property type="nucleotide sequence ID" value="NZ_SRSD01000003.1"/>
</dbReference>
<organism evidence="1 2">
    <name type="scientific">Oryzomonas rubra</name>
    <dbReference type="NCBI Taxonomy" id="2509454"/>
    <lineage>
        <taxon>Bacteria</taxon>
        <taxon>Pseudomonadati</taxon>
        <taxon>Thermodesulfobacteriota</taxon>
        <taxon>Desulfuromonadia</taxon>
        <taxon>Geobacterales</taxon>
        <taxon>Geobacteraceae</taxon>
        <taxon>Oryzomonas</taxon>
    </lineage>
</organism>
<sequence>MGKKIRNSIEIVVEQFQNLLEKCLQTKDDHERVVLVRRLINLVGVIQFLVSVQKATPHT</sequence>
<name>A0A5A9XL23_9BACT</name>
<dbReference type="EMBL" id="SRSD01000003">
    <property type="protein sequence ID" value="KAA0893255.1"/>
    <property type="molecule type" value="Genomic_DNA"/>
</dbReference>
<dbReference type="AlphaFoldDB" id="A0A5A9XL23"/>